<dbReference type="PANTHER" id="PTHR11647:SF1">
    <property type="entry name" value="COLLAPSIN RESPONSE MEDIATOR PROTEIN"/>
    <property type="match status" value="1"/>
</dbReference>
<feature type="region of interest" description="Disordered" evidence="1">
    <location>
        <begin position="1"/>
        <end position="20"/>
    </location>
</feature>
<feature type="compositionally biased region" description="Basic and acidic residues" evidence="1">
    <location>
        <begin position="312"/>
        <end position="321"/>
    </location>
</feature>
<reference evidence="3 4" key="1">
    <citation type="submission" date="2016-10" db="EMBL/GenBank/DDBJ databases">
        <authorList>
            <person name="de Groot N.N."/>
        </authorList>
    </citation>
    <scope>NUCLEOTIDE SEQUENCE [LARGE SCALE GENOMIC DNA]</scope>
    <source>
        <strain evidence="3 4">DSM 43067</strain>
    </source>
</reference>
<gene>
    <name evidence="3" type="ORF">SAMN04489713_1011086</name>
</gene>
<dbReference type="Gene3D" id="3.30.1490.130">
    <property type="entry name" value="D-aminoacylase. Domain 3"/>
    <property type="match status" value="1"/>
</dbReference>
<dbReference type="GO" id="GO:0016812">
    <property type="term" value="F:hydrolase activity, acting on carbon-nitrogen (but not peptide) bonds, in cyclic amides"/>
    <property type="evidence" value="ECO:0007669"/>
    <property type="project" value="TreeGrafter"/>
</dbReference>
<dbReference type="eggNOG" id="COG3653">
    <property type="taxonomic scope" value="Bacteria"/>
</dbReference>
<dbReference type="InterPro" id="IPR050378">
    <property type="entry name" value="Metallo-dep_Hydrolases_sf"/>
</dbReference>
<proteinExistence type="predicted"/>
<keyword evidence="4" id="KW-1185">Reference proteome</keyword>
<dbReference type="GO" id="GO:0016811">
    <property type="term" value="F:hydrolase activity, acting on carbon-nitrogen (but not peptide) bonds, in linear amides"/>
    <property type="evidence" value="ECO:0007669"/>
    <property type="project" value="InterPro"/>
</dbReference>
<dbReference type="Proteomes" id="UP000183413">
    <property type="component" value="Unassembled WGS sequence"/>
</dbReference>
<protein>
    <submittedName>
        <fullName evidence="3">N-acyl-D-amino-acid deacylase</fullName>
    </submittedName>
</protein>
<sequence length="534" mass="55828">MHDVVLRGGSVHDGLGTEPRTADVAIDGDRVVAVGRGVGAARRVIDVGGLMVAPGFIDAHSHSDMVPVLPEPQPFKLFQGVTTEIVGNCGLSFAPLTERALPEARTKLSNLSGGAEPRVRKFGDYLDEIEAAGLTNHMAAMVGHGMLWMSVAGMEPRLPAGGLEEMSRLADESFAAGAVGLSSGLVYTPGAYAATGELVALATVAHRWNRVYATHMRDEGEALLAALDEAIEVASRAQVRLQVSHCKAAGRASHGKARLLLDKLHGARVAGVDVRGDQYPYLAGGTGLAALLPAAAHAGGVAALRARLRDPDERRRMREAAEDPSTTAGAGLWRSAAPSDILVTAHADAKLVGRTLERLAGGLDPWDVLCAMVDADPGAAMVITLMAEDDVRTIMADPLIAVGSDNGVPGDYGHPRTWGSFPRFLGAYVRELGVVSWPEAVRKMTSATARQFGLAGRGWLGPGAIADVAVFDPGTVGHGGTYEDPAVTPDGIPYVLLAGRVVVDDSAFCGERHGRVLRAGCRQGRGTRRAVSGE</sequence>
<organism evidence="3 4">
    <name type="scientific">Actinomadura madurae</name>
    <dbReference type="NCBI Taxonomy" id="1993"/>
    <lineage>
        <taxon>Bacteria</taxon>
        <taxon>Bacillati</taxon>
        <taxon>Actinomycetota</taxon>
        <taxon>Actinomycetes</taxon>
        <taxon>Streptosporangiales</taxon>
        <taxon>Thermomonosporaceae</taxon>
        <taxon>Actinomadura</taxon>
    </lineage>
</organism>
<dbReference type="RefSeq" id="WP_075020047.1">
    <property type="nucleotide sequence ID" value="NZ_FOVH01000001.1"/>
</dbReference>
<dbReference type="STRING" id="1993.SAMN04489713_1011086"/>
<dbReference type="SUPFAM" id="SSF51556">
    <property type="entry name" value="Metallo-dependent hydrolases"/>
    <property type="match status" value="1"/>
</dbReference>
<name>A0A1I4XXU3_9ACTN</name>
<accession>A0A1I4XXU3</accession>
<feature type="region of interest" description="Disordered" evidence="1">
    <location>
        <begin position="312"/>
        <end position="331"/>
    </location>
</feature>
<dbReference type="CDD" id="cd01297">
    <property type="entry name" value="D-aminoacylase"/>
    <property type="match status" value="1"/>
</dbReference>
<dbReference type="InterPro" id="IPR011059">
    <property type="entry name" value="Metal-dep_hydrolase_composite"/>
</dbReference>
<feature type="domain" description="Amidohydrolase 3" evidence="2">
    <location>
        <begin position="43"/>
        <end position="503"/>
    </location>
</feature>
<dbReference type="EMBL" id="FOVH01000001">
    <property type="protein sequence ID" value="SFN30728.1"/>
    <property type="molecule type" value="Genomic_DNA"/>
</dbReference>
<dbReference type="InParanoid" id="A0A1I4XXU3"/>
<evidence type="ECO:0000313" key="3">
    <source>
        <dbReference type="EMBL" id="SFN30728.1"/>
    </source>
</evidence>
<dbReference type="Gene3D" id="3.20.20.140">
    <property type="entry name" value="Metal-dependent hydrolases"/>
    <property type="match status" value="1"/>
</dbReference>
<dbReference type="InterPro" id="IPR032466">
    <property type="entry name" value="Metal_Hydrolase"/>
</dbReference>
<dbReference type="AlphaFoldDB" id="A0A1I4XXU3"/>
<dbReference type="InterPro" id="IPR023100">
    <property type="entry name" value="D-aminoacylase_insert_dom_sf"/>
</dbReference>
<dbReference type="Gene3D" id="2.30.40.10">
    <property type="entry name" value="Urease, subunit C, domain 1"/>
    <property type="match status" value="1"/>
</dbReference>
<evidence type="ECO:0000259" key="2">
    <source>
        <dbReference type="Pfam" id="PF07969"/>
    </source>
</evidence>
<evidence type="ECO:0000313" key="4">
    <source>
        <dbReference type="Proteomes" id="UP000183413"/>
    </source>
</evidence>
<dbReference type="SUPFAM" id="SSF51338">
    <property type="entry name" value="Composite domain of metallo-dependent hydrolases"/>
    <property type="match status" value="1"/>
</dbReference>
<dbReference type="GO" id="GO:0005829">
    <property type="term" value="C:cytosol"/>
    <property type="evidence" value="ECO:0007669"/>
    <property type="project" value="TreeGrafter"/>
</dbReference>
<evidence type="ECO:0000256" key="1">
    <source>
        <dbReference type="SAM" id="MobiDB-lite"/>
    </source>
</evidence>
<dbReference type="Pfam" id="PF07969">
    <property type="entry name" value="Amidohydro_3"/>
    <property type="match status" value="1"/>
</dbReference>
<dbReference type="InterPro" id="IPR013108">
    <property type="entry name" value="Amidohydro_3"/>
</dbReference>
<dbReference type="PANTHER" id="PTHR11647">
    <property type="entry name" value="HYDRANTOINASE/DIHYDROPYRIMIDINASE FAMILY MEMBER"/>
    <property type="match status" value="1"/>
</dbReference>